<organism evidence="1 2">
    <name type="scientific">Lampropedia aestuarii</name>
    <dbReference type="NCBI Taxonomy" id="2562762"/>
    <lineage>
        <taxon>Bacteria</taxon>
        <taxon>Pseudomonadati</taxon>
        <taxon>Pseudomonadota</taxon>
        <taxon>Betaproteobacteria</taxon>
        <taxon>Burkholderiales</taxon>
        <taxon>Comamonadaceae</taxon>
        <taxon>Lampropedia</taxon>
    </lineage>
</organism>
<keyword evidence="2" id="KW-1185">Reference proteome</keyword>
<protein>
    <submittedName>
        <fullName evidence="1">Uncharacterized protein</fullName>
    </submittedName>
</protein>
<name>A0A4S5BPJ2_9BURK</name>
<dbReference type="AlphaFoldDB" id="A0A4S5BPJ2"/>
<sequence>MPYCLSFTVLFNLALRQTIGLHELLINICALPWKQCNFNTLP</sequence>
<reference evidence="1 2" key="1">
    <citation type="submission" date="2019-04" db="EMBL/GenBank/DDBJ databases">
        <title>Lampropedia sp YIM MLB12 draf genome.</title>
        <authorList>
            <person name="Wang Y.-X."/>
        </authorList>
    </citation>
    <scope>NUCLEOTIDE SEQUENCE [LARGE SCALE GENOMIC DNA]</scope>
    <source>
        <strain evidence="1 2">YIM MLB12</strain>
    </source>
</reference>
<dbReference type="EMBL" id="SSWX01000021">
    <property type="protein sequence ID" value="THJ31688.1"/>
    <property type="molecule type" value="Genomic_DNA"/>
</dbReference>
<dbReference type="Proteomes" id="UP000306236">
    <property type="component" value="Unassembled WGS sequence"/>
</dbReference>
<evidence type="ECO:0000313" key="1">
    <source>
        <dbReference type="EMBL" id="THJ31688.1"/>
    </source>
</evidence>
<evidence type="ECO:0000313" key="2">
    <source>
        <dbReference type="Proteomes" id="UP000306236"/>
    </source>
</evidence>
<comment type="caution">
    <text evidence="1">The sequence shown here is derived from an EMBL/GenBank/DDBJ whole genome shotgun (WGS) entry which is preliminary data.</text>
</comment>
<gene>
    <name evidence="1" type="ORF">E8K88_14470</name>
</gene>
<dbReference type="RefSeq" id="WP_136407396.1">
    <property type="nucleotide sequence ID" value="NZ_SSWX01000021.1"/>
</dbReference>
<proteinExistence type="predicted"/>
<accession>A0A4S5BPJ2</accession>